<dbReference type="AlphaFoldDB" id="A0A820FNI6"/>
<proteinExistence type="predicted"/>
<sequence length="129" mass="15243">NERHHVRLIGLITWLKYYAQIYAFVLHNDSHENVMSNIDRFLARDESVFGATLKLFILKQLVHMSKNVTLTDVRDLFVHRNVVWLRPLITRVEPMAINRDLILPLPLFEGHNEYLIVNEILNHFGNIDE</sequence>
<dbReference type="EMBL" id="CAJOBD010025474">
    <property type="protein sequence ID" value="CAF4263878.1"/>
    <property type="molecule type" value="Genomic_DNA"/>
</dbReference>
<organism evidence="1 2">
    <name type="scientific">Rotaria sordida</name>
    <dbReference type="NCBI Taxonomy" id="392033"/>
    <lineage>
        <taxon>Eukaryota</taxon>
        <taxon>Metazoa</taxon>
        <taxon>Spiralia</taxon>
        <taxon>Gnathifera</taxon>
        <taxon>Rotifera</taxon>
        <taxon>Eurotatoria</taxon>
        <taxon>Bdelloidea</taxon>
        <taxon>Philodinida</taxon>
        <taxon>Philodinidae</taxon>
        <taxon>Rotaria</taxon>
    </lineage>
</organism>
<feature type="non-terminal residue" evidence="1">
    <location>
        <position position="1"/>
    </location>
</feature>
<evidence type="ECO:0000313" key="2">
    <source>
        <dbReference type="Proteomes" id="UP000663836"/>
    </source>
</evidence>
<reference evidence="1" key="1">
    <citation type="submission" date="2021-02" db="EMBL/GenBank/DDBJ databases">
        <authorList>
            <person name="Nowell W R."/>
        </authorList>
    </citation>
    <scope>NUCLEOTIDE SEQUENCE</scope>
</reference>
<evidence type="ECO:0000313" key="1">
    <source>
        <dbReference type="EMBL" id="CAF4263878.1"/>
    </source>
</evidence>
<accession>A0A820FNI6</accession>
<feature type="non-terminal residue" evidence="1">
    <location>
        <position position="129"/>
    </location>
</feature>
<name>A0A820FNI6_9BILA</name>
<gene>
    <name evidence="1" type="ORF">JBS370_LOCUS39176</name>
</gene>
<protein>
    <submittedName>
        <fullName evidence="1">Uncharacterized protein</fullName>
    </submittedName>
</protein>
<comment type="caution">
    <text evidence="1">The sequence shown here is derived from an EMBL/GenBank/DDBJ whole genome shotgun (WGS) entry which is preliminary data.</text>
</comment>
<dbReference type="Proteomes" id="UP000663836">
    <property type="component" value="Unassembled WGS sequence"/>
</dbReference>